<dbReference type="GO" id="GO:0005524">
    <property type="term" value="F:ATP binding"/>
    <property type="evidence" value="ECO:0007669"/>
    <property type="project" value="UniProtKB-KW"/>
</dbReference>
<comment type="similarity">
    <text evidence="2 7">Belongs to the actin family.</text>
</comment>
<dbReference type="SMART" id="SM00268">
    <property type="entry name" value="ACTIN"/>
    <property type="match status" value="1"/>
</dbReference>
<dbReference type="AlphaFoldDB" id="A0A6P8PLL9"/>
<dbReference type="Pfam" id="PF00022">
    <property type="entry name" value="Actin"/>
    <property type="match status" value="2"/>
</dbReference>
<dbReference type="Gene3D" id="3.30.420.40">
    <property type="match status" value="2"/>
</dbReference>
<keyword evidence="3" id="KW-0963">Cytoplasm</keyword>
<keyword evidence="6" id="KW-0206">Cytoskeleton</keyword>
<dbReference type="PANTHER" id="PTHR11937">
    <property type="entry name" value="ACTIN"/>
    <property type="match status" value="1"/>
</dbReference>
<evidence type="ECO:0000256" key="2">
    <source>
        <dbReference type="ARBA" id="ARBA00006752"/>
    </source>
</evidence>
<protein>
    <submittedName>
        <fullName evidence="9">Actin-like</fullName>
    </submittedName>
</protein>
<evidence type="ECO:0000256" key="4">
    <source>
        <dbReference type="ARBA" id="ARBA00022741"/>
    </source>
</evidence>
<dbReference type="Gene3D" id="3.90.640.10">
    <property type="entry name" value="Actin, Chain A, domain 4"/>
    <property type="match status" value="1"/>
</dbReference>
<evidence type="ECO:0000256" key="3">
    <source>
        <dbReference type="ARBA" id="ARBA00022490"/>
    </source>
</evidence>
<dbReference type="GO" id="GO:0005856">
    <property type="term" value="C:cytoskeleton"/>
    <property type="evidence" value="ECO:0007669"/>
    <property type="project" value="UniProtKB-SubCell"/>
</dbReference>
<evidence type="ECO:0000256" key="7">
    <source>
        <dbReference type="RuleBase" id="RU000487"/>
    </source>
</evidence>
<reference evidence="9" key="1">
    <citation type="submission" date="2025-08" db="UniProtKB">
        <authorList>
            <consortium name="RefSeq"/>
        </authorList>
    </citation>
    <scope>IDENTIFICATION</scope>
</reference>
<comment type="subcellular location">
    <subcellularLocation>
        <location evidence="1">Cytoplasm</location>
        <location evidence="1">Cytoskeleton</location>
    </subcellularLocation>
</comment>
<dbReference type="FunFam" id="3.30.420.40:FF:000148">
    <property type="entry name" value="Actin, alpha skeletal muscle"/>
    <property type="match status" value="1"/>
</dbReference>
<keyword evidence="4" id="KW-0547">Nucleotide-binding</keyword>
<evidence type="ECO:0000256" key="6">
    <source>
        <dbReference type="ARBA" id="ARBA00023212"/>
    </source>
</evidence>
<gene>
    <name evidence="9" type="primary">LOC117351393</name>
</gene>
<dbReference type="InParanoid" id="A0A6P8PLL9"/>
<keyword evidence="5" id="KW-0067">ATP-binding</keyword>
<evidence type="ECO:0000256" key="1">
    <source>
        <dbReference type="ARBA" id="ARBA00004245"/>
    </source>
</evidence>
<evidence type="ECO:0000256" key="5">
    <source>
        <dbReference type="ARBA" id="ARBA00022840"/>
    </source>
</evidence>
<dbReference type="KEGG" id="gsh:117351393"/>
<accession>A0A6P8PLL9</accession>
<dbReference type="OrthoDB" id="9862123at2759"/>
<proteinExistence type="inferred from homology"/>
<keyword evidence="8" id="KW-1185">Reference proteome</keyword>
<evidence type="ECO:0000313" key="8">
    <source>
        <dbReference type="Proteomes" id="UP000515159"/>
    </source>
</evidence>
<dbReference type="PRINTS" id="PR00190">
    <property type="entry name" value="ACTIN"/>
</dbReference>
<organism evidence="8 9">
    <name type="scientific">Geotrypetes seraphini</name>
    <name type="common">Gaboon caecilian</name>
    <name type="synonym">Caecilia seraphini</name>
    <dbReference type="NCBI Taxonomy" id="260995"/>
    <lineage>
        <taxon>Eukaryota</taxon>
        <taxon>Metazoa</taxon>
        <taxon>Chordata</taxon>
        <taxon>Craniata</taxon>
        <taxon>Vertebrata</taxon>
        <taxon>Euteleostomi</taxon>
        <taxon>Amphibia</taxon>
        <taxon>Gymnophiona</taxon>
        <taxon>Geotrypetes</taxon>
    </lineage>
</organism>
<dbReference type="InterPro" id="IPR043129">
    <property type="entry name" value="ATPase_NBD"/>
</dbReference>
<dbReference type="SUPFAM" id="SSF53067">
    <property type="entry name" value="Actin-like ATPase domain"/>
    <property type="match status" value="2"/>
</dbReference>
<sequence>MLNAPESSGDLSSSNSPTNYRDLAAIVIDTGTGYTKSGFSGDEKPRSVLKTTVGVPMVTITDVLYYIGDNIPKHNTSVEKRKVMTYGIVTDWEALEMLWHHIFYLELNICPEELAVLVTDVPMSPLTNREKTAELLFENFGVPAMYISHQSLLSLYSCGRVSGLVVESGHGTSYTTPIDDGYVLPHATYRLDLAGEVLTNYLAKLMGECGNPFYEDEMDLVCDIKEKCCYVTSDYDTEIQGNEKNYLMDFTLPDGHVISIGSERFRCPESIFNPTVFGLTDGGLHVQAMTSVHKCEPEQQANLLANVVVCGGSSLFHGFSERIKKELSKQANGMFTVNVLASQHRKFSAWLGGSVTASLDSFQNLWIDRALYNEKGSSVVHRYCF</sequence>
<dbReference type="FunFam" id="3.90.640.10:FF:000007">
    <property type="entry name" value="Actin like 7B"/>
    <property type="match status" value="1"/>
</dbReference>
<name>A0A6P8PLL9_GEOSA</name>
<dbReference type="GeneID" id="117351393"/>
<evidence type="ECO:0000313" key="9">
    <source>
        <dbReference type="RefSeq" id="XP_033782515.1"/>
    </source>
</evidence>
<dbReference type="InterPro" id="IPR004000">
    <property type="entry name" value="Actin"/>
</dbReference>
<dbReference type="Proteomes" id="UP000515159">
    <property type="component" value="Chromosome 17"/>
</dbReference>
<dbReference type="RefSeq" id="XP_033782515.1">
    <property type="nucleotide sequence ID" value="XM_033926624.1"/>
</dbReference>